<dbReference type="Pfam" id="PF07883">
    <property type="entry name" value="Cupin_2"/>
    <property type="match status" value="1"/>
</dbReference>
<feature type="chain" id="PRO_5032500592" evidence="1">
    <location>
        <begin position="20"/>
        <end position="145"/>
    </location>
</feature>
<evidence type="ECO:0000259" key="2">
    <source>
        <dbReference type="Pfam" id="PF07883"/>
    </source>
</evidence>
<protein>
    <submittedName>
        <fullName evidence="3">Cupin</fullName>
    </submittedName>
</protein>
<dbReference type="Gene3D" id="2.60.120.10">
    <property type="entry name" value="Jelly Rolls"/>
    <property type="match status" value="1"/>
</dbReference>
<dbReference type="GeneID" id="61634593"/>
<evidence type="ECO:0000256" key="1">
    <source>
        <dbReference type="SAM" id="SignalP"/>
    </source>
</evidence>
<sequence length="145" mass="16015">MTKIKVAIATLMLSTAAWAYIPPPEPNDPISEPVSALVWKEVPGSQGIYYANVKGDLLGNGPYEAFVRFPGGRDNPYHRHTQALPTVVLQGTFYAIIDGKTVDYPPGSYYWLPAGLKHFSGCRAGPDCLLFQYQVNRFDLVPVNK</sequence>
<name>A0A8B4IEE2_PSEFL</name>
<dbReference type="InterPro" id="IPR013096">
    <property type="entry name" value="Cupin_2"/>
</dbReference>
<dbReference type="RefSeq" id="WP_053257568.1">
    <property type="nucleotide sequence ID" value="NZ_CBCRXZ010000001.1"/>
</dbReference>
<feature type="signal peptide" evidence="1">
    <location>
        <begin position="1"/>
        <end position="19"/>
    </location>
</feature>
<accession>A0A8B4IEE2</accession>
<evidence type="ECO:0000313" key="3">
    <source>
        <dbReference type="EMBL" id="SQF93182.1"/>
    </source>
</evidence>
<dbReference type="InterPro" id="IPR014710">
    <property type="entry name" value="RmlC-like_jellyroll"/>
</dbReference>
<dbReference type="EMBL" id="LS483372">
    <property type="protein sequence ID" value="SQF93182.1"/>
    <property type="molecule type" value="Genomic_DNA"/>
</dbReference>
<keyword evidence="1" id="KW-0732">Signal</keyword>
<dbReference type="InterPro" id="IPR011051">
    <property type="entry name" value="RmlC_Cupin_sf"/>
</dbReference>
<dbReference type="AlphaFoldDB" id="A0A8B4IEE2"/>
<evidence type="ECO:0000313" key="4">
    <source>
        <dbReference type="Proteomes" id="UP000248640"/>
    </source>
</evidence>
<organism evidence="3 4">
    <name type="scientific">Pseudomonas fluorescens</name>
    <dbReference type="NCBI Taxonomy" id="294"/>
    <lineage>
        <taxon>Bacteria</taxon>
        <taxon>Pseudomonadati</taxon>
        <taxon>Pseudomonadota</taxon>
        <taxon>Gammaproteobacteria</taxon>
        <taxon>Pseudomonadales</taxon>
        <taxon>Pseudomonadaceae</taxon>
        <taxon>Pseudomonas</taxon>
    </lineage>
</organism>
<gene>
    <name evidence="3" type="ORF">NCTC10038_04647</name>
</gene>
<proteinExistence type="predicted"/>
<feature type="domain" description="Cupin type-2" evidence="2">
    <location>
        <begin position="66"/>
        <end position="118"/>
    </location>
</feature>
<dbReference type="Proteomes" id="UP000248640">
    <property type="component" value="Chromosome 1"/>
</dbReference>
<reference evidence="3 4" key="1">
    <citation type="submission" date="2018-06" db="EMBL/GenBank/DDBJ databases">
        <authorList>
            <consortium name="Pathogen Informatics"/>
            <person name="Doyle S."/>
        </authorList>
    </citation>
    <scope>NUCLEOTIDE SEQUENCE [LARGE SCALE GENOMIC DNA]</scope>
    <source>
        <strain evidence="3 4">NCTC10038</strain>
    </source>
</reference>
<dbReference type="SUPFAM" id="SSF51182">
    <property type="entry name" value="RmlC-like cupins"/>
    <property type="match status" value="1"/>
</dbReference>